<dbReference type="AlphaFoldDB" id="A0A5N5P0A0"/>
<sequence>MKVVKFLAWTFFILCSHAMSSMALHRAASRPQHGDFDSPKPILQGQVHGLEGKMGLSGEGGRRGYKGKQEIFRSMKGQRGKGAYGGASIVHRRHGGKSDALLSAKASSFVTAAMLCVSLALILVAPFLSL</sequence>
<evidence type="ECO:0000256" key="1">
    <source>
        <dbReference type="SAM" id="Phobius"/>
    </source>
</evidence>
<evidence type="ECO:0000313" key="4">
    <source>
        <dbReference type="Proteomes" id="UP000326939"/>
    </source>
</evidence>
<comment type="caution">
    <text evidence="3">The sequence shown here is derived from an EMBL/GenBank/DDBJ whole genome shotgun (WGS) entry which is preliminary data.</text>
</comment>
<protein>
    <recommendedName>
        <fullName evidence="5">Transmembrane protein</fullName>
    </recommendedName>
</protein>
<keyword evidence="4" id="KW-1185">Reference proteome</keyword>
<proteinExistence type="predicted"/>
<feature type="transmembrane region" description="Helical" evidence="1">
    <location>
        <begin position="106"/>
        <end position="128"/>
    </location>
</feature>
<reference evidence="4" key="1">
    <citation type="journal article" date="2019" name="Gigascience">
        <title>De novo genome assembly of the endangered Acer yangbiense, a plant species with extremely small populations endemic to Yunnan Province, China.</title>
        <authorList>
            <person name="Yang J."/>
            <person name="Wariss H.M."/>
            <person name="Tao L."/>
            <person name="Zhang R."/>
            <person name="Yun Q."/>
            <person name="Hollingsworth P."/>
            <person name="Dao Z."/>
            <person name="Luo G."/>
            <person name="Guo H."/>
            <person name="Ma Y."/>
            <person name="Sun W."/>
        </authorList>
    </citation>
    <scope>NUCLEOTIDE SEQUENCE [LARGE SCALE GENOMIC DNA]</scope>
    <source>
        <strain evidence="4">cv. br00</strain>
    </source>
</reference>
<name>A0A5N5P0A0_9ROSI</name>
<evidence type="ECO:0008006" key="5">
    <source>
        <dbReference type="Google" id="ProtNLM"/>
    </source>
</evidence>
<keyword evidence="1" id="KW-0812">Transmembrane</keyword>
<keyword evidence="1" id="KW-1133">Transmembrane helix</keyword>
<accession>A0A5N5P0A0</accession>
<evidence type="ECO:0000313" key="3">
    <source>
        <dbReference type="EMBL" id="KAB5573094.1"/>
    </source>
</evidence>
<keyword evidence="1" id="KW-0472">Membrane</keyword>
<organism evidence="3 4">
    <name type="scientific">Salix brachista</name>
    <dbReference type="NCBI Taxonomy" id="2182728"/>
    <lineage>
        <taxon>Eukaryota</taxon>
        <taxon>Viridiplantae</taxon>
        <taxon>Streptophyta</taxon>
        <taxon>Embryophyta</taxon>
        <taxon>Tracheophyta</taxon>
        <taxon>Spermatophyta</taxon>
        <taxon>Magnoliopsida</taxon>
        <taxon>eudicotyledons</taxon>
        <taxon>Gunneridae</taxon>
        <taxon>Pentapetalae</taxon>
        <taxon>rosids</taxon>
        <taxon>fabids</taxon>
        <taxon>Malpighiales</taxon>
        <taxon>Salicaceae</taxon>
        <taxon>Saliceae</taxon>
        <taxon>Salix</taxon>
    </lineage>
</organism>
<keyword evidence="2" id="KW-0732">Signal</keyword>
<feature type="chain" id="PRO_5024324481" description="Transmembrane protein" evidence="2">
    <location>
        <begin position="24"/>
        <end position="130"/>
    </location>
</feature>
<dbReference type="Proteomes" id="UP000326939">
    <property type="component" value="Chromosome 1"/>
</dbReference>
<feature type="signal peptide" evidence="2">
    <location>
        <begin position="1"/>
        <end position="23"/>
    </location>
</feature>
<evidence type="ECO:0000256" key="2">
    <source>
        <dbReference type="SAM" id="SignalP"/>
    </source>
</evidence>
<gene>
    <name evidence="3" type="ORF">DKX38_000288</name>
</gene>
<dbReference type="EMBL" id="VDCV01000001">
    <property type="protein sequence ID" value="KAB5573094.1"/>
    <property type="molecule type" value="Genomic_DNA"/>
</dbReference>